<proteinExistence type="predicted"/>
<reference evidence="3 4" key="1">
    <citation type="submission" date="2017-09" db="EMBL/GenBank/DDBJ databases">
        <authorList>
            <person name="Thomas P."/>
            <person name="Seyboldt C."/>
        </authorList>
    </citation>
    <scope>NUCLEOTIDE SEQUENCE [LARGE SCALE GENOMIC DNA]</scope>
    <source>
        <strain evidence="3 4">DSM 7534</strain>
    </source>
</reference>
<feature type="transmembrane region" description="Helical" evidence="1">
    <location>
        <begin position="46"/>
        <end position="64"/>
    </location>
</feature>
<dbReference type="InterPro" id="IPR006976">
    <property type="entry name" value="VanZ-like"/>
</dbReference>
<feature type="transmembrane region" description="Helical" evidence="1">
    <location>
        <begin position="6"/>
        <end position="25"/>
    </location>
</feature>
<keyword evidence="1" id="KW-1133">Transmembrane helix</keyword>
<evidence type="ECO:0000313" key="3">
    <source>
        <dbReference type="EMBL" id="AYE33834.1"/>
    </source>
</evidence>
<organism evidence="3 4">
    <name type="scientific">Clostridium septicum</name>
    <dbReference type="NCBI Taxonomy" id="1504"/>
    <lineage>
        <taxon>Bacteria</taxon>
        <taxon>Bacillati</taxon>
        <taxon>Bacillota</taxon>
        <taxon>Clostridia</taxon>
        <taxon>Eubacteriales</taxon>
        <taxon>Clostridiaceae</taxon>
        <taxon>Clostridium</taxon>
    </lineage>
</organism>
<dbReference type="Pfam" id="PF04892">
    <property type="entry name" value="VanZ"/>
    <property type="match status" value="1"/>
</dbReference>
<keyword evidence="1" id="KW-0472">Membrane</keyword>
<evidence type="ECO:0000259" key="2">
    <source>
        <dbReference type="Pfam" id="PF04892"/>
    </source>
</evidence>
<feature type="transmembrane region" description="Helical" evidence="1">
    <location>
        <begin position="133"/>
        <end position="152"/>
    </location>
</feature>
<accession>A0A9N7JKP8</accession>
<feature type="domain" description="VanZ-like" evidence="2">
    <location>
        <begin position="51"/>
        <end position="177"/>
    </location>
</feature>
<sequence length="221" mass="25398">MNIISTAIFGAIPFYISAIPIILLNMLLISEKRALLNIRFELKEKIAILGFILSIIFVLGITIGNNSSASFDMVRLRSINIIPFKGMNVQYLFALKGDMYSIVNLFGNILIFIPFGFFLSIYYKDDAKERFKIIITAMIISFFIEFLQLFIGRAVDINDIILNTTGVLLGRIIFRYFNIIFGNILNTINLRCINISNNKGVKRIRILQLFLWIIFLVFNLM</sequence>
<dbReference type="PANTHER" id="PTHR36834:SF1">
    <property type="entry name" value="INTEGRAL MEMBRANE PROTEIN"/>
    <property type="match status" value="1"/>
</dbReference>
<dbReference type="KEGG" id="csep:CP523_04775"/>
<evidence type="ECO:0000256" key="1">
    <source>
        <dbReference type="SAM" id="Phobius"/>
    </source>
</evidence>
<dbReference type="EMBL" id="CP023671">
    <property type="protein sequence ID" value="AYE33834.1"/>
    <property type="molecule type" value="Genomic_DNA"/>
</dbReference>
<dbReference type="InterPro" id="IPR053150">
    <property type="entry name" value="Teicoplanin_resist-assoc"/>
</dbReference>
<dbReference type="Proteomes" id="UP000280586">
    <property type="component" value="Chromosome"/>
</dbReference>
<name>A0A9N7JKP8_CLOSE</name>
<dbReference type="PANTHER" id="PTHR36834">
    <property type="entry name" value="MEMBRANE PROTEIN-RELATED"/>
    <property type="match status" value="1"/>
</dbReference>
<dbReference type="AlphaFoldDB" id="A0A9N7JKP8"/>
<protein>
    <recommendedName>
        <fullName evidence="2">VanZ-like domain-containing protein</fullName>
    </recommendedName>
</protein>
<feature type="transmembrane region" description="Helical" evidence="1">
    <location>
        <begin position="204"/>
        <end position="220"/>
    </location>
</feature>
<gene>
    <name evidence="3" type="ORF">CP523_04775</name>
</gene>
<evidence type="ECO:0000313" key="4">
    <source>
        <dbReference type="Proteomes" id="UP000280586"/>
    </source>
</evidence>
<dbReference type="GeneID" id="303559996"/>
<keyword evidence="1" id="KW-0812">Transmembrane</keyword>
<feature type="transmembrane region" description="Helical" evidence="1">
    <location>
        <begin position="99"/>
        <end position="121"/>
    </location>
</feature>
<dbReference type="NCBIfam" id="NF037970">
    <property type="entry name" value="vanZ_1"/>
    <property type="match status" value="1"/>
</dbReference>
<dbReference type="RefSeq" id="WP_120140573.1">
    <property type="nucleotide sequence ID" value="NZ_CP023671.1"/>
</dbReference>